<feature type="domain" description="Flagellar hook-length control protein-like C-terminal" evidence="2">
    <location>
        <begin position="233"/>
        <end position="315"/>
    </location>
</feature>
<feature type="compositionally biased region" description="Basic and acidic residues" evidence="1">
    <location>
        <begin position="310"/>
        <end position="334"/>
    </location>
</feature>
<evidence type="ECO:0000256" key="1">
    <source>
        <dbReference type="SAM" id="MobiDB-lite"/>
    </source>
</evidence>
<dbReference type="EMBL" id="OU912926">
    <property type="protein sequence ID" value="CAG9932663.1"/>
    <property type="molecule type" value="Genomic_DNA"/>
</dbReference>
<dbReference type="InterPro" id="IPR021136">
    <property type="entry name" value="Flagellar_hook_control-like_C"/>
</dbReference>
<keyword evidence="4" id="KW-1185">Reference proteome</keyword>
<sequence>MQNIIIPVTSPAVAAHTSPVVADDGTLPTETFGNVLARQLADSAQPTKTNTPDTRLPALSTTENILSATSSPATDTILTATSSNEQSIEPQAPTLDSLSALPNDMLAALLPSNLAPQISISRAQPTQSEALSRNRAQSIATSKMSFGYDTPATPATTLEILNSGHSSKSMTLLADAQLTTELSNQASAPQPDATTLVALQAPVSNVTHLNSPISLSVNMPVTHKAWADEFSQKIVWVATQHGQSAELHLNPPQLGPVDVLIKVDGGQATAIFTSAHAVVRDAIEQALPKLREMLADNGIMLSNATVSDQSPREQQTKQTDQQHRRESRQAKIDDAILVSSTQVRSGRYQQGSVDTFA</sequence>
<evidence type="ECO:0000313" key="4">
    <source>
        <dbReference type="Proteomes" id="UP000839052"/>
    </source>
</evidence>
<reference evidence="3 4" key="1">
    <citation type="submission" date="2021-10" db="EMBL/GenBank/DDBJ databases">
        <authorList>
            <person name="Koch H."/>
        </authorList>
    </citation>
    <scope>NUCLEOTIDE SEQUENCE [LARGE SCALE GENOMIC DNA]</scope>
    <source>
        <strain evidence="3">6680</strain>
    </source>
</reference>
<keyword evidence="3" id="KW-0966">Cell projection</keyword>
<evidence type="ECO:0000259" key="2">
    <source>
        <dbReference type="Pfam" id="PF02120"/>
    </source>
</evidence>
<dbReference type="InterPro" id="IPR038610">
    <property type="entry name" value="FliK-like_C_sf"/>
</dbReference>
<dbReference type="PANTHER" id="PTHR37533">
    <property type="entry name" value="FLAGELLAR HOOK-LENGTH CONTROL PROTEIN"/>
    <property type="match status" value="1"/>
</dbReference>
<dbReference type="PANTHER" id="PTHR37533:SF2">
    <property type="entry name" value="FLAGELLAR HOOK-LENGTH CONTROL PROTEIN"/>
    <property type="match status" value="1"/>
</dbReference>
<proteinExistence type="predicted"/>
<keyword evidence="3" id="KW-0969">Cilium</keyword>
<keyword evidence="3" id="KW-0282">Flagellum</keyword>
<accession>A0ABN8APK3</accession>
<dbReference type="RefSeq" id="WP_239796560.1">
    <property type="nucleotide sequence ID" value="NZ_OU912926.1"/>
</dbReference>
<dbReference type="InterPro" id="IPR052563">
    <property type="entry name" value="FliK"/>
</dbReference>
<organism evidence="3 4">
    <name type="scientific">Candidatus Nitrotoga arctica</name>
    <dbReference type="NCBI Taxonomy" id="453162"/>
    <lineage>
        <taxon>Bacteria</taxon>
        <taxon>Pseudomonadati</taxon>
        <taxon>Pseudomonadota</taxon>
        <taxon>Betaproteobacteria</taxon>
        <taxon>Nitrosomonadales</taxon>
        <taxon>Gallionellaceae</taxon>
        <taxon>Candidatus Nitrotoga</taxon>
    </lineage>
</organism>
<feature type="region of interest" description="Disordered" evidence="1">
    <location>
        <begin position="303"/>
        <end position="336"/>
    </location>
</feature>
<dbReference type="CDD" id="cd17470">
    <property type="entry name" value="T3SS_Flik_C"/>
    <property type="match status" value="1"/>
</dbReference>
<dbReference type="Gene3D" id="3.30.750.140">
    <property type="match status" value="1"/>
</dbReference>
<protein>
    <submittedName>
        <fullName evidence="3">Flagellar hook-length control protein fliK</fullName>
    </submittedName>
</protein>
<name>A0ABN8APK3_9PROT</name>
<dbReference type="Pfam" id="PF02120">
    <property type="entry name" value="Flg_hook"/>
    <property type="match status" value="1"/>
</dbReference>
<gene>
    <name evidence="3" type="ORF">NTG6680_1410</name>
</gene>
<dbReference type="Proteomes" id="UP000839052">
    <property type="component" value="Chromosome"/>
</dbReference>
<evidence type="ECO:0000313" key="3">
    <source>
        <dbReference type="EMBL" id="CAG9932663.1"/>
    </source>
</evidence>